<proteinExistence type="inferred from homology"/>
<dbReference type="GO" id="GO:0005829">
    <property type="term" value="C:cytosol"/>
    <property type="evidence" value="ECO:0007669"/>
    <property type="project" value="TreeGrafter"/>
</dbReference>
<dbReference type="PANTHER" id="PTHR21021">
    <property type="entry name" value="GAF/PUTATIVE CYTOSKELETAL PROTEIN"/>
    <property type="match status" value="1"/>
</dbReference>
<keyword evidence="4" id="KW-1185">Reference proteome</keyword>
<sequence>MAEELIVSNTASKEEKYQSLIPQIEALVTGESDLTANLANIAAALKYGMDFFWVGFYLVKDDELVLGPFQGPIACTRIRKGKGVCGTSWEKAETVLVENVDEFPGHIACSSDSKSEIVLPAMKDGEVALILDVDSDKLNDFDATDQQYLEQLMRVVEGLL</sequence>
<protein>
    <submittedName>
        <fullName evidence="3">GAF domain-containing protein</fullName>
    </submittedName>
</protein>
<comment type="similarity">
    <text evidence="1">Belongs to the free Met sulfoxide reductase family.</text>
</comment>
<dbReference type="PANTHER" id="PTHR21021:SF15">
    <property type="entry name" value="FREE METHIONINE-R-SULFOXIDE REDUCTASE"/>
    <property type="match status" value="1"/>
</dbReference>
<dbReference type="Proteomes" id="UP000199437">
    <property type="component" value="Unassembled WGS sequence"/>
</dbReference>
<dbReference type="Pfam" id="PF13185">
    <property type="entry name" value="GAF_2"/>
    <property type="match status" value="1"/>
</dbReference>
<evidence type="ECO:0000313" key="3">
    <source>
        <dbReference type="EMBL" id="SEW01639.1"/>
    </source>
</evidence>
<dbReference type="Gene3D" id="3.30.450.40">
    <property type="match status" value="1"/>
</dbReference>
<dbReference type="EMBL" id="FOIR01000001">
    <property type="protein sequence ID" value="SEW01639.1"/>
    <property type="molecule type" value="Genomic_DNA"/>
</dbReference>
<evidence type="ECO:0000259" key="2">
    <source>
        <dbReference type="Pfam" id="PF13185"/>
    </source>
</evidence>
<dbReference type="STRING" id="1267423.SAMN05216290_1255"/>
<dbReference type="GeneID" id="99985987"/>
<feature type="domain" description="GAF" evidence="2">
    <location>
        <begin position="42"/>
        <end position="154"/>
    </location>
</feature>
<dbReference type="GO" id="GO:0033745">
    <property type="term" value="F:L-methionine-(R)-S-oxide reductase activity"/>
    <property type="evidence" value="ECO:0007669"/>
    <property type="project" value="TreeGrafter"/>
</dbReference>
<dbReference type="AlphaFoldDB" id="A0A1I0NK17"/>
<dbReference type="InterPro" id="IPR029016">
    <property type="entry name" value="GAF-like_dom_sf"/>
</dbReference>
<dbReference type="RefSeq" id="WP_090258230.1">
    <property type="nucleotide sequence ID" value="NZ_FOIR01000001.1"/>
</dbReference>
<evidence type="ECO:0000313" key="4">
    <source>
        <dbReference type="Proteomes" id="UP000199437"/>
    </source>
</evidence>
<name>A0A1I0NK17_9BACT</name>
<organism evidence="3 4">
    <name type="scientific">Roseivirga pacifica</name>
    <dbReference type="NCBI Taxonomy" id="1267423"/>
    <lineage>
        <taxon>Bacteria</taxon>
        <taxon>Pseudomonadati</taxon>
        <taxon>Bacteroidota</taxon>
        <taxon>Cytophagia</taxon>
        <taxon>Cytophagales</taxon>
        <taxon>Roseivirgaceae</taxon>
        <taxon>Roseivirga</taxon>
    </lineage>
</organism>
<evidence type="ECO:0000256" key="1">
    <source>
        <dbReference type="ARBA" id="ARBA00038454"/>
    </source>
</evidence>
<dbReference type="InterPro" id="IPR003018">
    <property type="entry name" value="GAF"/>
</dbReference>
<dbReference type="SUPFAM" id="SSF55781">
    <property type="entry name" value="GAF domain-like"/>
    <property type="match status" value="1"/>
</dbReference>
<accession>A0A1I0NK17</accession>
<gene>
    <name evidence="3" type="ORF">SAMN05216290_1255</name>
</gene>
<dbReference type="InterPro" id="IPR051330">
    <property type="entry name" value="Phosphatase_reg/MetRdx"/>
</dbReference>
<reference evidence="4" key="1">
    <citation type="submission" date="2016-10" db="EMBL/GenBank/DDBJ databases">
        <authorList>
            <person name="Varghese N."/>
            <person name="Submissions S."/>
        </authorList>
    </citation>
    <scope>NUCLEOTIDE SEQUENCE [LARGE SCALE GENOMIC DNA]</scope>
    <source>
        <strain evidence="4">CGMCC 1.12402</strain>
    </source>
</reference>
<dbReference type="FunFam" id="3.30.450.40:FF:000008">
    <property type="entry name" value="GAF domain-containing proteins"/>
    <property type="match status" value="1"/>
</dbReference>
<dbReference type="OrthoDB" id="9796252at2"/>